<reference evidence="1 2" key="1">
    <citation type="submission" date="2022-03" db="EMBL/GenBank/DDBJ databases">
        <title>Rhizobium SSM4.3 sp. nov., isolated from Sediment (Gouqi Island).</title>
        <authorList>
            <person name="Chen G."/>
        </authorList>
    </citation>
    <scope>NUCLEOTIDE SEQUENCE [LARGE SCALE GENOMIC DNA]</scope>
    <source>
        <strain evidence="1 2">SSM4.3</strain>
        <plasmid evidence="1">unnamed</plasmid>
    </source>
</reference>
<gene>
    <name evidence="1" type="ORF">MKJ03_09120</name>
</gene>
<dbReference type="Gene3D" id="3.30.2310.20">
    <property type="entry name" value="RelE-like"/>
    <property type="match status" value="1"/>
</dbReference>
<accession>A0ABT0CZB7</accession>
<proteinExistence type="predicted"/>
<evidence type="ECO:0000313" key="1">
    <source>
        <dbReference type="EMBL" id="MCJ8238488.1"/>
    </source>
</evidence>
<dbReference type="InterPro" id="IPR035093">
    <property type="entry name" value="RelE/ParE_toxin_dom_sf"/>
</dbReference>
<evidence type="ECO:0000313" key="2">
    <source>
        <dbReference type="Proteomes" id="UP001522662"/>
    </source>
</evidence>
<sequence>MTNWPVIDHNVVKGPWSCRITQEHRNVYAVVGAGEDQTLVVMQFCSHF</sequence>
<dbReference type="EMBL" id="JALAYX010000002">
    <property type="protein sequence ID" value="MCJ8238488.1"/>
    <property type="molecule type" value="Genomic_DNA"/>
</dbReference>
<name>A0ABT0CZB7_9HYPH</name>
<geneLocation type="plasmid" evidence="1">
    <name>unnamed</name>
</geneLocation>
<protein>
    <submittedName>
        <fullName evidence="1">Type II toxin-antitoxin system YoeB family toxin</fullName>
    </submittedName>
</protein>
<comment type="caution">
    <text evidence="1">The sequence shown here is derived from an EMBL/GenBank/DDBJ whole genome shotgun (WGS) entry which is preliminary data.</text>
</comment>
<dbReference type="Proteomes" id="UP001522662">
    <property type="component" value="Unassembled WGS sequence"/>
</dbReference>
<keyword evidence="1" id="KW-0614">Plasmid</keyword>
<organism evidence="1 2">
    <name type="scientific">Peteryoungia algae</name>
    <dbReference type="NCBI Taxonomy" id="2919917"/>
    <lineage>
        <taxon>Bacteria</taxon>
        <taxon>Pseudomonadati</taxon>
        <taxon>Pseudomonadota</taxon>
        <taxon>Alphaproteobacteria</taxon>
        <taxon>Hyphomicrobiales</taxon>
        <taxon>Rhizobiaceae</taxon>
        <taxon>Peteryoungia</taxon>
    </lineage>
</organism>
<keyword evidence="2" id="KW-1185">Reference proteome</keyword>